<keyword evidence="9" id="KW-0030">Aminoacyl-tRNA synthetase</keyword>
<accession>A0A6I4P178</accession>
<feature type="domain" description="Alanyl-transfer RNA synthetases family profile" evidence="10">
    <location>
        <begin position="7"/>
        <end position="471"/>
    </location>
</feature>
<dbReference type="PROSITE" id="PS50860">
    <property type="entry name" value="AA_TRNA_LIGASE_II_ALA"/>
    <property type="match status" value="1"/>
</dbReference>
<dbReference type="InterPro" id="IPR018165">
    <property type="entry name" value="Ala-tRNA-synth_IIc_core"/>
</dbReference>
<evidence type="ECO:0000313" key="12">
    <source>
        <dbReference type="Proteomes" id="UP000438182"/>
    </source>
</evidence>
<dbReference type="PRINTS" id="PR00980">
    <property type="entry name" value="TRNASYNTHALA"/>
</dbReference>
<dbReference type="InterPro" id="IPR002318">
    <property type="entry name" value="Ala-tRNA-lgiase_IIc"/>
</dbReference>
<evidence type="ECO:0000256" key="9">
    <source>
        <dbReference type="ARBA" id="ARBA00023146"/>
    </source>
</evidence>
<keyword evidence="12" id="KW-1185">Reference proteome</keyword>
<dbReference type="GO" id="GO:0004813">
    <property type="term" value="F:alanine-tRNA ligase activity"/>
    <property type="evidence" value="ECO:0007669"/>
    <property type="project" value="UniProtKB-EC"/>
</dbReference>
<dbReference type="GO" id="GO:0002161">
    <property type="term" value="F:aminoacyl-tRNA deacylase activity"/>
    <property type="evidence" value="ECO:0007669"/>
    <property type="project" value="TreeGrafter"/>
</dbReference>
<dbReference type="EMBL" id="WSTA01000001">
    <property type="protein sequence ID" value="MWB96977.1"/>
    <property type="molecule type" value="Genomic_DNA"/>
</dbReference>
<sequence length="471" mass="52658">MERAQPLTADDIRSAFLELMVERGHVVIPRAPLVPHDDPTTLFTGSGMQPLLPYLLGAEHPAGRRLADSQTCLRVQDIDEVGDNRHTTFFEMLGNWSLGDYFKQEQIPQVWEFLTGRVGLDPHRIYVSCFSGDPEHGIPKDEESAAIWTGLFAAAGATTDQVDLGTEEHAAAVGTGGARIAFYSKKNWWCRGGKAEDMPIGEPGGPDTEMFYLFPQIAHDPAFGEHCHQNCDCGRFIELGNSVFMEYRRAADGFEPLPRRNVDYGGGLARIAAAAMDTPDVFRISLLRPIIERLEELSGRSYDDEQRAMRVIADHLRGATFLAVDGVKPSNKAQGYVMRRLVRRAIRFAFDLGLEENFFPQIIPTIASIYEAHFPQVAEHAEYVERVLVKEEQSFRRTLRKGLKQLTGFRGSGMTGVELFVLSDTFGFPLELAVEEAQSQGIELSPDWQAQFDEQLELQRARSRGATTLHV</sequence>
<comment type="similarity">
    <text evidence="1">Belongs to the class-II aminoacyl-tRNA synthetase family.</text>
</comment>
<dbReference type="Pfam" id="PF01411">
    <property type="entry name" value="tRNA-synt_2c"/>
    <property type="match status" value="1"/>
</dbReference>
<dbReference type="SUPFAM" id="SSF55681">
    <property type="entry name" value="Class II aaRS and biotin synthetases"/>
    <property type="match status" value="1"/>
</dbReference>
<dbReference type="EC" id="6.1.1.7" evidence="2"/>
<dbReference type="GO" id="GO:0006419">
    <property type="term" value="P:alanyl-tRNA aminoacylation"/>
    <property type="evidence" value="ECO:0007669"/>
    <property type="project" value="InterPro"/>
</dbReference>
<evidence type="ECO:0000256" key="3">
    <source>
        <dbReference type="ARBA" id="ARBA00022555"/>
    </source>
</evidence>
<keyword evidence="7" id="KW-0694">RNA-binding</keyword>
<keyword evidence="8" id="KW-0648">Protein biosynthesis</keyword>
<evidence type="ECO:0000256" key="6">
    <source>
        <dbReference type="ARBA" id="ARBA00022840"/>
    </source>
</evidence>
<dbReference type="InterPro" id="IPR018162">
    <property type="entry name" value="Ala-tRNA-ligase_IIc_anticod-bd"/>
</dbReference>
<dbReference type="GO" id="GO:0005524">
    <property type="term" value="F:ATP binding"/>
    <property type="evidence" value="ECO:0007669"/>
    <property type="project" value="UniProtKB-KW"/>
</dbReference>
<evidence type="ECO:0000259" key="10">
    <source>
        <dbReference type="PROSITE" id="PS50860"/>
    </source>
</evidence>
<evidence type="ECO:0000256" key="7">
    <source>
        <dbReference type="ARBA" id="ARBA00022884"/>
    </source>
</evidence>
<keyword evidence="6" id="KW-0067">ATP-binding</keyword>
<name>A0A6I4P178_9MICO</name>
<keyword evidence="5" id="KW-0547">Nucleotide-binding</keyword>
<proteinExistence type="inferred from homology"/>
<dbReference type="CDD" id="cd00673">
    <property type="entry name" value="AlaRS_core"/>
    <property type="match status" value="1"/>
</dbReference>
<evidence type="ECO:0000256" key="8">
    <source>
        <dbReference type="ARBA" id="ARBA00022917"/>
    </source>
</evidence>
<dbReference type="RefSeq" id="WP_160422254.1">
    <property type="nucleotide sequence ID" value="NZ_WSTA01000001.1"/>
</dbReference>
<protein>
    <recommendedName>
        <fullName evidence="2">alanine--tRNA ligase</fullName>
        <ecNumber evidence="2">6.1.1.7</ecNumber>
    </recommendedName>
</protein>
<keyword evidence="4" id="KW-0436">Ligase</keyword>
<reference evidence="11 12" key="1">
    <citation type="submission" date="2019-12" db="EMBL/GenBank/DDBJ databases">
        <authorList>
            <person name="Kim Y.S."/>
        </authorList>
    </citation>
    <scope>NUCLEOTIDE SEQUENCE [LARGE SCALE GENOMIC DNA]</scope>
    <source>
        <strain evidence="11 12">MMS17-SY077</strain>
    </source>
</reference>
<evidence type="ECO:0000256" key="4">
    <source>
        <dbReference type="ARBA" id="ARBA00022598"/>
    </source>
</evidence>
<dbReference type="AlphaFoldDB" id="A0A6I4P178"/>
<dbReference type="PANTHER" id="PTHR11777:SF9">
    <property type="entry name" value="ALANINE--TRNA LIGASE, CYTOPLASMIC"/>
    <property type="match status" value="1"/>
</dbReference>
<dbReference type="GO" id="GO:0000049">
    <property type="term" value="F:tRNA binding"/>
    <property type="evidence" value="ECO:0007669"/>
    <property type="project" value="UniProtKB-KW"/>
</dbReference>
<organism evidence="11 12">
    <name type="scientific">Agromyces seonyuensis</name>
    <dbReference type="NCBI Taxonomy" id="2662446"/>
    <lineage>
        <taxon>Bacteria</taxon>
        <taxon>Bacillati</taxon>
        <taxon>Actinomycetota</taxon>
        <taxon>Actinomycetes</taxon>
        <taxon>Micrococcales</taxon>
        <taxon>Microbacteriaceae</taxon>
        <taxon>Agromyces</taxon>
    </lineage>
</organism>
<evidence type="ECO:0000256" key="5">
    <source>
        <dbReference type="ARBA" id="ARBA00022741"/>
    </source>
</evidence>
<dbReference type="Gene3D" id="3.30.930.10">
    <property type="entry name" value="Bira Bifunctional Protein, Domain 2"/>
    <property type="match status" value="1"/>
</dbReference>
<dbReference type="Proteomes" id="UP000438182">
    <property type="component" value="Unassembled WGS sequence"/>
</dbReference>
<gene>
    <name evidence="11" type="ORF">GB864_00170</name>
</gene>
<dbReference type="GO" id="GO:0005737">
    <property type="term" value="C:cytoplasm"/>
    <property type="evidence" value="ECO:0007669"/>
    <property type="project" value="InterPro"/>
</dbReference>
<evidence type="ECO:0000256" key="1">
    <source>
        <dbReference type="ARBA" id="ARBA00008226"/>
    </source>
</evidence>
<dbReference type="PANTHER" id="PTHR11777">
    <property type="entry name" value="ALANYL-TRNA SYNTHETASE"/>
    <property type="match status" value="1"/>
</dbReference>
<dbReference type="InterPro" id="IPR045864">
    <property type="entry name" value="aa-tRNA-synth_II/BPL/LPL"/>
</dbReference>
<keyword evidence="3" id="KW-0820">tRNA-binding</keyword>
<comment type="caution">
    <text evidence="11">The sequence shown here is derived from an EMBL/GenBank/DDBJ whole genome shotgun (WGS) entry which is preliminary data.</text>
</comment>
<dbReference type="InterPro" id="IPR018164">
    <property type="entry name" value="Ala-tRNA-synth_IIc_N"/>
</dbReference>
<evidence type="ECO:0000256" key="2">
    <source>
        <dbReference type="ARBA" id="ARBA00013168"/>
    </source>
</evidence>
<evidence type="ECO:0000313" key="11">
    <source>
        <dbReference type="EMBL" id="MWB96977.1"/>
    </source>
</evidence>
<dbReference type="SUPFAM" id="SSF101353">
    <property type="entry name" value="Putative anticodon-binding domain of alanyl-tRNA synthetase (AlaRS)"/>
    <property type="match status" value="1"/>
</dbReference>
<dbReference type="InterPro" id="IPR050058">
    <property type="entry name" value="Ala-tRNA_ligase"/>
</dbReference>